<sequence>MGADGKDMGGHTQTISDVCASDALAYRWFAPQGGEADSGLQEAPKFRGAHPPSVVSYRNRPTDRATVEAGWLLMDLVPYFIQYRLLISLC</sequence>
<proteinExistence type="predicted"/>
<dbReference type="EMBL" id="OW152834">
    <property type="protein sequence ID" value="CAH2055977.1"/>
    <property type="molecule type" value="Genomic_DNA"/>
</dbReference>
<feature type="non-terminal residue" evidence="1">
    <location>
        <position position="90"/>
    </location>
</feature>
<organism evidence="1 2">
    <name type="scientific">Iphiclides podalirius</name>
    <name type="common">scarce swallowtail</name>
    <dbReference type="NCBI Taxonomy" id="110791"/>
    <lineage>
        <taxon>Eukaryota</taxon>
        <taxon>Metazoa</taxon>
        <taxon>Ecdysozoa</taxon>
        <taxon>Arthropoda</taxon>
        <taxon>Hexapoda</taxon>
        <taxon>Insecta</taxon>
        <taxon>Pterygota</taxon>
        <taxon>Neoptera</taxon>
        <taxon>Endopterygota</taxon>
        <taxon>Lepidoptera</taxon>
        <taxon>Glossata</taxon>
        <taxon>Ditrysia</taxon>
        <taxon>Papilionoidea</taxon>
        <taxon>Papilionidae</taxon>
        <taxon>Papilioninae</taxon>
        <taxon>Iphiclides</taxon>
    </lineage>
</organism>
<reference evidence="1" key="1">
    <citation type="submission" date="2022-03" db="EMBL/GenBank/DDBJ databases">
        <authorList>
            <person name="Martin H S."/>
        </authorList>
    </citation>
    <scope>NUCLEOTIDE SEQUENCE</scope>
</reference>
<protein>
    <submittedName>
        <fullName evidence="1">Uncharacterized protein</fullName>
    </submittedName>
</protein>
<evidence type="ECO:0000313" key="1">
    <source>
        <dbReference type="EMBL" id="CAH2055977.1"/>
    </source>
</evidence>
<gene>
    <name evidence="1" type="ORF">IPOD504_LOCUS9260</name>
</gene>
<dbReference type="Proteomes" id="UP000837857">
    <property type="component" value="Chromosome 22"/>
</dbReference>
<name>A0ABN8IGW9_9NEOP</name>
<accession>A0ABN8IGW9</accession>
<keyword evidence="2" id="KW-1185">Reference proteome</keyword>
<evidence type="ECO:0000313" key="2">
    <source>
        <dbReference type="Proteomes" id="UP000837857"/>
    </source>
</evidence>